<feature type="non-terminal residue" evidence="1">
    <location>
        <position position="57"/>
    </location>
</feature>
<proteinExistence type="predicted"/>
<evidence type="ECO:0000313" key="2">
    <source>
        <dbReference type="Proteomes" id="UP000324800"/>
    </source>
</evidence>
<protein>
    <submittedName>
        <fullName evidence="1">Uncharacterized protein</fullName>
    </submittedName>
</protein>
<evidence type="ECO:0000313" key="1">
    <source>
        <dbReference type="EMBL" id="KAA6353262.1"/>
    </source>
</evidence>
<gene>
    <name evidence="1" type="ORF">EZS28_051211</name>
</gene>
<dbReference type="AlphaFoldDB" id="A0A5J4T5I3"/>
<dbReference type="EMBL" id="SNRW01038461">
    <property type="protein sequence ID" value="KAA6353262.1"/>
    <property type="molecule type" value="Genomic_DNA"/>
</dbReference>
<comment type="caution">
    <text evidence="1">The sequence shown here is derived from an EMBL/GenBank/DDBJ whole genome shotgun (WGS) entry which is preliminary data.</text>
</comment>
<dbReference type="Proteomes" id="UP000324800">
    <property type="component" value="Unassembled WGS sequence"/>
</dbReference>
<reference evidence="1 2" key="1">
    <citation type="submission" date="2019-03" db="EMBL/GenBank/DDBJ databases">
        <title>Single cell metagenomics reveals metabolic interactions within the superorganism composed of flagellate Streblomastix strix and complex community of Bacteroidetes bacteria on its surface.</title>
        <authorList>
            <person name="Treitli S.C."/>
            <person name="Kolisko M."/>
            <person name="Husnik F."/>
            <person name="Keeling P."/>
            <person name="Hampl V."/>
        </authorList>
    </citation>
    <scope>NUCLEOTIDE SEQUENCE [LARGE SCALE GENOMIC DNA]</scope>
    <source>
        <strain evidence="1">ST1C</strain>
    </source>
</reference>
<organism evidence="1 2">
    <name type="scientific">Streblomastix strix</name>
    <dbReference type="NCBI Taxonomy" id="222440"/>
    <lineage>
        <taxon>Eukaryota</taxon>
        <taxon>Metamonada</taxon>
        <taxon>Preaxostyla</taxon>
        <taxon>Oxymonadida</taxon>
        <taxon>Streblomastigidae</taxon>
        <taxon>Streblomastix</taxon>
    </lineage>
</organism>
<sequence>MHTKRSSPKISKVVDDLVVLLKLNMYIASYFFEKYRSKLSGEAIEFVALDLLNELGF</sequence>
<name>A0A5J4T5I3_9EUKA</name>
<accession>A0A5J4T5I3</accession>